<evidence type="ECO:0000313" key="3">
    <source>
        <dbReference type="Proteomes" id="UP000688137"/>
    </source>
</evidence>
<keyword evidence="1" id="KW-1133">Transmembrane helix</keyword>
<gene>
    <name evidence="2" type="ORF">PPRIM_AZ9-3.1.T1280096</name>
</gene>
<organism evidence="2 3">
    <name type="scientific">Paramecium primaurelia</name>
    <dbReference type="NCBI Taxonomy" id="5886"/>
    <lineage>
        <taxon>Eukaryota</taxon>
        <taxon>Sar</taxon>
        <taxon>Alveolata</taxon>
        <taxon>Ciliophora</taxon>
        <taxon>Intramacronucleata</taxon>
        <taxon>Oligohymenophorea</taxon>
        <taxon>Peniculida</taxon>
        <taxon>Parameciidae</taxon>
        <taxon>Paramecium</taxon>
    </lineage>
</organism>
<feature type="transmembrane region" description="Helical" evidence="1">
    <location>
        <begin position="14"/>
        <end position="33"/>
    </location>
</feature>
<sequence length="101" mass="12040">MLVNTPQVPQSPKYVIWMSIFNDHLLVSLCNLSRKKPQRYRTMKLELKNNLFKHLKKCCINNPQLEKIQTKVVLNSYLFLEKEDLEKFGEWNSVKLESNML</sequence>
<keyword evidence="1" id="KW-0812">Transmembrane</keyword>
<protein>
    <submittedName>
        <fullName evidence="2">Uncharacterized protein</fullName>
    </submittedName>
</protein>
<dbReference type="Proteomes" id="UP000688137">
    <property type="component" value="Unassembled WGS sequence"/>
</dbReference>
<accession>A0A8S1PRY9</accession>
<reference evidence="2" key="1">
    <citation type="submission" date="2021-01" db="EMBL/GenBank/DDBJ databases">
        <authorList>
            <consortium name="Genoscope - CEA"/>
            <person name="William W."/>
        </authorList>
    </citation>
    <scope>NUCLEOTIDE SEQUENCE</scope>
</reference>
<comment type="caution">
    <text evidence="2">The sequence shown here is derived from an EMBL/GenBank/DDBJ whole genome shotgun (WGS) entry which is preliminary data.</text>
</comment>
<dbReference type="EMBL" id="CAJJDM010000131">
    <property type="protein sequence ID" value="CAD8105762.1"/>
    <property type="molecule type" value="Genomic_DNA"/>
</dbReference>
<keyword evidence="3" id="KW-1185">Reference proteome</keyword>
<dbReference type="AlphaFoldDB" id="A0A8S1PRY9"/>
<keyword evidence="1" id="KW-0472">Membrane</keyword>
<evidence type="ECO:0000256" key="1">
    <source>
        <dbReference type="SAM" id="Phobius"/>
    </source>
</evidence>
<proteinExistence type="predicted"/>
<evidence type="ECO:0000313" key="2">
    <source>
        <dbReference type="EMBL" id="CAD8105762.1"/>
    </source>
</evidence>
<name>A0A8S1PRY9_PARPR</name>